<organism evidence="2 3">
    <name type="scientific">Candidatus Agrococcus pullicola</name>
    <dbReference type="NCBI Taxonomy" id="2838429"/>
    <lineage>
        <taxon>Bacteria</taxon>
        <taxon>Bacillati</taxon>
        <taxon>Actinomycetota</taxon>
        <taxon>Actinomycetes</taxon>
        <taxon>Micrococcales</taxon>
        <taxon>Microbacteriaceae</taxon>
        <taxon>Agrococcus</taxon>
    </lineage>
</organism>
<dbReference type="InterPro" id="IPR013491">
    <property type="entry name" value="Tape_meas_N"/>
</dbReference>
<evidence type="ECO:0000313" key="2">
    <source>
        <dbReference type="EMBL" id="HIY65345.1"/>
    </source>
</evidence>
<evidence type="ECO:0000313" key="3">
    <source>
        <dbReference type="Proteomes" id="UP000824005"/>
    </source>
</evidence>
<proteinExistence type="predicted"/>
<reference evidence="2" key="2">
    <citation type="submission" date="2021-04" db="EMBL/GenBank/DDBJ databases">
        <authorList>
            <person name="Gilroy R."/>
        </authorList>
    </citation>
    <scope>NUCLEOTIDE SEQUENCE</scope>
    <source>
        <strain evidence="2">ChiGjej1B1-98</strain>
    </source>
</reference>
<evidence type="ECO:0000259" key="1">
    <source>
        <dbReference type="Pfam" id="PF20155"/>
    </source>
</evidence>
<dbReference type="Proteomes" id="UP000824005">
    <property type="component" value="Unassembled WGS sequence"/>
</dbReference>
<protein>
    <submittedName>
        <fullName evidence="2">Tape measure protein</fullName>
    </submittedName>
</protein>
<dbReference type="Pfam" id="PF20155">
    <property type="entry name" value="TMP_3"/>
    <property type="match status" value="1"/>
</dbReference>
<accession>A0A9D2C9H0</accession>
<dbReference type="AlphaFoldDB" id="A0A9D2C9H0"/>
<comment type="caution">
    <text evidence="2">The sequence shown here is derived from an EMBL/GenBank/DDBJ whole genome shotgun (WGS) entry which is preliminary data.</text>
</comment>
<dbReference type="NCBIfam" id="TIGR02675">
    <property type="entry name" value="tape_meas_nterm"/>
    <property type="match status" value="1"/>
</dbReference>
<dbReference type="EMBL" id="DXDC01000108">
    <property type="protein sequence ID" value="HIY65345.1"/>
    <property type="molecule type" value="Genomic_DNA"/>
</dbReference>
<feature type="non-terminal residue" evidence="2">
    <location>
        <position position="675"/>
    </location>
</feature>
<name>A0A9D2C9H0_9MICO</name>
<sequence>MAELATAWVSLRISSQGARQDVTRALQGIESDAQKTGQNMGSKISSGIGSVLKKSAIGVGVAGGAALAAGLTKGIGRLSAIETAEAKLSGLGNSAADVGNILDVALSSVRGTSFGLEEAATIAASAVAAGIKPGQELERTLKLTGDAAAIAGTDLQSMGSIINKVATSDMMQMDVANQLMDAGIPILQMVAAEMGVTAEEARKLASDGKISFETFQNALEQGVGGAALKMGDTTQGAFKNMGAAAGRLGATLAGPFFDQAGGAFRGITDLLDDLNAAAGPAMEEVAAWLERAGGAASDAFARFRESEFARDAMSDLGGIFRSLAGTASDVWPSLVKIAGALGDASAALGVSAWDTFVIALGAAASVLDALSGPLEFVANVMEAQPGLVTAAVAAWLAFKTVPTVMGGVTTAVEALRAKVGPAVQGVRDFGGAWRTSMVYAAQANPQLGTAGQAMKVLGENAKGAVRGGISALSSALGGPLNIGLMVAAAGLMALSAHSQKAEQSQDALSRSSERLAESQHEVAAALAEANGELSSDVWAELESQIGSTRDSMDDLAATGPGVMGWMGGLSKASGQLYGAFKTQNAGMAETAAATIAATFEQSKLAGESEKAAKAISSLGLTNEEVAARVYGSQSSWDSLRSSLLASGEGGSEAADQLGRLRAEFEQQKAAIDALP</sequence>
<gene>
    <name evidence="2" type="ORF">H9830_03610</name>
</gene>
<reference evidence="2" key="1">
    <citation type="journal article" date="2021" name="PeerJ">
        <title>Extensive microbial diversity within the chicken gut microbiome revealed by metagenomics and culture.</title>
        <authorList>
            <person name="Gilroy R."/>
            <person name="Ravi A."/>
            <person name="Getino M."/>
            <person name="Pursley I."/>
            <person name="Horton D.L."/>
            <person name="Alikhan N.F."/>
            <person name="Baker D."/>
            <person name="Gharbi K."/>
            <person name="Hall N."/>
            <person name="Watson M."/>
            <person name="Adriaenssens E.M."/>
            <person name="Foster-Nyarko E."/>
            <person name="Jarju S."/>
            <person name="Secka A."/>
            <person name="Antonio M."/>
            <person name="Oren A."/>
            <person name="Chaudhuri R.R."/>
            <person name="La Ragione R."/>
            <person name="Hildebrand F."/>
            <person name="Pallen M.J."/>
        </authorList>
    </citation>
    <scope>NUCLEOTIDE SEQUENCE</scope>
    <source>
        <strain evidence="2">ChiGjej1B1-98</strain>
    </source>
</reference>
<feature type="domain" description="Tape measure protein N-terminal" evidence="1">
    <location>
        <begin position="75"/>
        <end position="248"/>
    </location>
</feature>